<dbReference type="RefSeq" id="WP_171597510.1">
    <property type="nucleotide sequence ID" value="NZ_RZNH01000059.1"/>
</dbReference>
<accession>A0ABX1X298</accession>
<dbReference type="GO" id="GO:0016787">
    <property type="term" value="F:hydrolase activity"/>
    <property type="evidence" value="ECO:0007669"/>
    <property type="project" value="UniProtKB-KW"/>
</dbReference>
<dbReference type="Proteomes" id="UP000732105">
    <property type="component" value="Unassembled WGS sequence"/>
</dbReference>
<dbReference type="InterPro" id="IPR029045">
    <property type="entry name" value="ClpP/crotonase-like_dom_sf"/>
</dbReference>
<evidence type="ECO:0000313" key="2">
    <source>
        <dbReference type="EMBL" id="NOU62251.1"/>
    </source>
</evidence>
<evidence type="ECO:0000313" key="3">
    <source>
        <dbReference type="Proteomes" id="UP000732105"/>
    </source>
</evidence>
<proteinExistence type="predicted"/>
<dbReference type="SUPFAM" id="SSF52096">
    <property type="entry name" value="ClpP/crotonase"/>
    <property type="match status" value="1"/>
</dbReference>
<keyword evidence="3" id="KW-1185">Reference proteome</keyword>
<name>A0ABX1X298_9BACT</name>
<protein>
    <submittedName>
        <fullName evidence="2">Alpha/beta hydrolase</fullName>
    </submittedName>
</protein>
<dbReference type="EMBL" id="RZNH01000059">
    <property type="protein sequence ID" value="NOU62251.1"/>
    <property type="molecule type" value="Genomic_DNA"/>
</dbReference>
<reference evidence="2 3" key="1">
    <citation type="submission" date="2018-12" db="EMBL/GenBank/DDBJ databases">
        <title>Marinifilum JC070 sp. nov., a marine bacterium isolated from Yongle Blue Hole in the South China Sea.</title>
        <authorList>
            <person name="Fu T."/>
        </authorList>
    </citation>
    <scope>NUCLEOTIDE SEQUENCE [LARGE SCALE GENOMIC DNA]</scope>
    <source>
        <strain evidence="2 3">JC070</strain>
    </source>
</reference>
<keyword evidence="2" id="KW-0378">Hydrolase</keyword>
<dbReference type="Gene3D" id="3.90.226.10">
    <property type="entry name" value="2-enoyl-CoA Hydratase, Chain A, domain 1"/>
    <property type="match status" value="1"/>
</dbReference>
<comment type="caution">
    <text evidence="2">The sequence shown here is derived from an EMBL/GenBank/DDBJ whole genome shotgun (WGS) entry which is preliminary data.</text>
</comment>
<sequence length="204" mass="23130">MSKLFTKAILLFFLSVNIIACSKDDDVDYSLQSKFDIFEVQADNTTVVMNGEIKSRTLDDFKHLMEGHPNITLIRMLEVPGSSDDETNLQVSKLINERGINTHIENKGMIASGGVDFFLAGVKRTKDELAAIGVHSWSDGSGKQATDFPNDSPEHQAYIQYYQDMGFSKEWSEEFYFFTIKAAPADDIHWMTKEEIEKFGMFTD</sequence>
<organism evidence="2 3">
    <name type="scientific">Marinifilum caeruleilacunae</name>
    <dbReference type="NCBI Taxonomy" id="2499076"/>
    <lineage>
        <taxon>Bacteria</taxon>
        <taxon>Pseudomonadati</taxon>
        <taxon>Bacteroidota</taxon>
        <taxon>Bacteroidia</taxon>
        <taxon>Marinilabiliales</taxon>
        <taxon>Marinifilaceae</taxon>
    </lineage>
</organism>
<feature type="chain" id="PRO_5047426019" evidence="1">
    <location>
        <begin position="23"/>
        <end position="204"/>
    </location>
</feature>
<evidence type="ECO:0000256" key="1">
    <source>
        <dbReference type="SAM" id="SignalP"/>
    </source>
</evidence>
<keyword evidence="1" id="KW-0732">Signal</keyword>
<gene>
    <name evidence="2" type="ORF">ELS83_20850</name>
</gene>
<feature type="signal peptide" evidence="1">
    <location>
        <begin position="1"/>
        <end position="22"/>
    </location>
</feature>